<dbReference type="PANTHER" id="PTHR43403:SF1">
    <property type="entry name" value="NAD-SPECIFIC GLUTAMATE DEHYDROGENASE"/>
    <property type="match status" value="1"/>
</dbReference>
<feature type="non-terminal residue" evidence="2">
    <location>
        <position position="152"/>
    </location>
</feature>
<protein>
    <recommendedName>
        <fullName evidence="1">NAD-glutamate dehydrogenase N-terminal ACT1 domain-containing protein</fullName>
    </recommendedName>
</protein>
<dbReference type="PANTHER" id="PTHR43403">
    <property type="entry name" value="NAD-SPECIFIC GLUTAMATE DEHYDROGENASE"/>
    <property type="match status" value="1"/>
</dbReference>
<gene>
    <name evidence="2" type="ORF">ABS26_01900</name>
</gene>
<organism evidence="2 3">
    <name type="scientific">OM182 bacterium BACL3 MAG-120531-bin86</name>
    <dbReference type="NCBI Taxonomy" id="1655628"/>
    <lineage>
        <taxon>Bacteria</taxon>
        <taxon>Pseudomonadati</taxon>
        <taxon>Pseudomonadota</taxon>
        <taxon>Gammaproteobacteria</taxon>
        <taxon>OMG group</taxon>
        <taxon>OM182 clade</taxon>
    </lineage>
</organism>
<reference evidence="2 3" key="1">
    <citation type="submission" date="2015-10" db="EMBL/GenBank/DDBJ databases">
        <title>Metagenome-Assembled Genomes uncover a global brackish microbiome.</title>
        <authorList>
            <person name="Hugerth L.W."/>
            <person name="Larsson J."/>
            <person name="Alneberg J."/>
            <person name="Lindh M.V."/>
            <person name="Legrand C."/>
            <person name="Pinhassi J."/>
            <person name="Andersson A.F."/>
        </authorList>
    </citation>
    <scope>NUCLEOTIDE SEQUENCE [LARGE SCALE GENOMIC DNA]</scope>
    <source>
        <strain evidence="2">BACL3 MAG-120531-bin86</strain>
    </source>
</reference>
<dbReference type="EMBL" id="LIDH01000039">
    <property type="protein sequence ID" value="KRP38949.1"/>
    <property type="molecule type" value="Genomic_DNA"/>
</dbReference>
<sequence>MSKESRSRELQLDTILAAVTLALGGKSAAKDDLLHRFTKRYLGNTSSNDSAVKSSELIIADIVQAWHFVQERKSSRPIIAFEEGLLEENGRQLPTTVVRVLLDDKPFIVDSLRQALLRSGATIKTVRNTVLFSGRRKTGASKDSLGRFGQLI</sequence>
<dbReference type="GO" id="GO:0004352">
    <property type="term" value="F:glutamate dehydrogenase (NAD+) activity"/>
    <property type="evidence" value="ECO:0007669"/>
    <property type="project" value="InterPro"/>
</dbReference>
<dbReference type="AlphaFoldDB" id="A0A0R2XS36"/>
<evidence type="ECO:0000313" key="3">
    <source>
        <dbReference type="Proteomes" id="UP000052124"/>
    </source>
</evidence>
<dbReference type="InterPro" id="IPR007780">
    <property type="entry name" value="NAD_Glu_DH_bac"/>
</dbReference>
<evidence type="ECO:0000259" key="1">
    <source>
        <dbReference type="Pfam" id="PF21075"/>
    </source>
</evidence>
<feature type="domain" description="NAD-glutamate dehydrogenase N-terminal ACT1" evidence="1">
    <location>
        <begin position="37"/>
        <end position="142"/>
    </location>
</feature>
<proteinExistence type="predicted"/>
<evidence type="ECO:0000313" key="2">
    <source>
        <dbReference type="EMBL" id="KRP38949.1"/>
    </source>
</evidence>
<comment type="caution">
    <text evidence="2">The sequence shown here is derived from an EMBL/GenBank/DDBJ whole genome shotgun (WGS) entry which is preliminary data.</text>
</comment>
<dbReference type="GO" id="GO:0004069">
    <property type="term" value="F:L-aspartate:2-oxoglutarate aminotransferase activity"/>
    <property type="evidence" value="ECO:0007669"/>
    <property type="project" value="InterPro"/>
</dbReference>
<dbReference type="InterPro" id="IPR024727">
    <property type="entry name" value="NAD_Glu_DH_N_ACT1"/>
</dbReference>
<dbReference type="Pfam" id="PF21075">
    <property type="entry name" value="GDH_ACT1"/>
    <property type="match status" value="1"/>
</dbReference>
<dbReference type="GO" id="GO:0006538">
    <property type="term" value="P:L-glutamate catabolic process"/>
    <property type="evidence" value="ECO:0007669"/>
    <property type="project" value="InterPro"/>
</dbReference>
<dbReference type="Proteomes" id="UP000052124">
    <property type="component" value="Unassembled WGS sequence"/>
</dbReference>
<name>A0A0R2XS36_9GAMM</name>
<accession>A0A0R2XS36</accession>